<dbReference type="InterPro" id="IPR036986">
    <property type="entry name" value="S4_RNA-bd_sf"/>
</dbReference>
<dbReference type="Pfam" id="PF00849">
    <property type="entry name" value="PseudoU_synth_2"/>
    <property type="match status" value="1"/>
</dbReference>
<dbReference type="InterPro" id="IPR050343">
    <property type="entry name" value="RsuA_PseudoU_synthase"/>
</dbReference>
<proteinExistence type="inferred from homology"/>
<evidence type="ECO:0000259" key="8">
    <source>
        <dbReference type="SMART" id="SM00363"/>
    </source>
</evidence>
<dbReference type="CDD" id="cd02554">
    <property type="entry name" value="PseudoU_synth_RluF"/>
    <property type="match status" value="1"/>
</dbReference>
<dbReference type="SUPFAM" id="SSF55120">
    <property type="entry name" value="Pseudouridine synthase"/>
    <property type="match status" value="1"/>
</dbReference>
<dbReference type="GO" id="GO:0003723">
    <property type="term" value="F:RNA binding"/>
    <property type="evidence" value="ECO:0007669"/>
    <property type="project" value="UniProtKB-KW"/>
</dbReference>
<dbReference type="PANTHER" id="PTHR47683">
    <property type="entry name" value="PSEUDOURIDINE SYNTHASE FAMILY PROTEIN-RELATED"/>
    <property type="match status" value="1"/>
</dbReference>
<dbReference type="FunFam" id="3.10.290.10:FF:000003">
    <property type="entry name" value="Pseudouridine synthase"/>
    <property type="match status" value="1"/>
</dbReference>
<dbReference type="NCBIfam" id="TIGR00093">
    <property type="entry name" value="pseudouridine synthase"/>
    <property type="match status" value="1"/>
</dbReference>
<dbReference type="Gene3D" id="3.30.70.580">
    <property type="entry name" value="Pseudouridine synthase I, catalytic domain, N-terminal subdomain"/>
    <property type="match status" value="1"/>
</dbReference>
<dbReference type="InterPro" id="IPR002942">
    <property type="entry name" value="S4_RNA-bd"/>
</dbReference>
<evidence type="ECO:0000256" key="3">
    <source>
        <dbReference type="ARBA" id="ARBA00036390"/>
    </source>
</evidence>
<dbReference type="EMBL" id="MKFU01000012">
    <property type="protein sequence ID" value="OHY93188.1"/>
    <property type="molecule type" value="Genomic_DNA"/>
</dbReference>
<dbReference type="InterPro" id="IPR042092">
    <property type="entry name" value="PsdUridine_s_RsuA/RluB/E/F_cat"/>
</dbReference>
<dbReference type="GO" id="GO:0000455">
    <property type="term" value="P:enzyme-directed rRNA pseudouridine synthesis"/>
    <property type="evidence" value="ECO:0007669"/>
    <property type="project" value="UniProtKB-ARBA"/>
</dbReference>
<keyword evidence="5" id="KW-0694">RNA-binding</keyword>
<comment type="catalytic activity">
    <reaction evidence="4">
        <text>uridine(2604) in 23S rRNA = pseudouridine(2604) in 23S rRNA</text>
        <dbReference type="Rhea" id="RHEA:38875"/>
        <dbReference type="Rhea" id="RHEA-COMP:10093"/>
        <dbReference type="Rhea" id="RHEA-COMP:10094"/>
        <dbReference type="ChEBI" id="CHEBI:65314"/>
        <dbReference type="ChEBI" id="CHEBI:65315"/>
        <dbReference type="EC" id="5.4.99.21"/>
    </reaction>
</comment>
<dbReference type="PROSITE" id="PS01149">
    <property type="entry name" value="PSI_RSU"/>
    <property type="match status" value="1"/>
</dbReference>
<dbReference type="InterPro" id="IPR000748">
    <property type="entry name" value="PsdUridine_synth_RsuA/RluB/E/F"/>
</dbReference>
<feature type="compositionally biased region" description="Low complexity" evidence="7">
    <location>
        <begin position="313"/>
        <end position="331"/>
    </location>
</feature>
<dbReference type="InterPro" id="IPR020094">
    <property type="entry name" value="TruA/RsuA/RluB/E/F_N"/>
</dbReference>
<gene>
    <name evidence="9" type="ORF">BJD16_02720</name>
</gene>
<comment type="similarity">
    <text evidence="1 6">Belongs to the pseudouridine synthase RsuA family.</text>
</comment>
<evidence type="ECO:0000256" key="1">
    <source>
        <dbReference type="ARBA" id="ARBA00008348"/>
    </source>
</evidence>
<evidence type="ECO:0000256" key="7">
    <source>
        <dbReference type="SAM" id="MobiDB-lite"/>
    </source>
</evidence>
<dbReference type="InterPro" id="IPR020103">
    <property type="entry name" value="PsdUridine_synth_cat_dom_sf"/>
</dbReference>
<evidence type="ECO:0000256" key="6">
    <source>
        <dbReference type="RuleBase" id="RU003887"/>
    </source>
</evidence>
<evidence type="ECO:0000256" key="5">
    <source>
        <dbReference type="PROSITE-ProRule" id="PRU00182"/>
    </source>
</evidence>
<reference evidence="9 10" key="1">
    <citation type="submission" date="2016-09" db="EMBL/GenBank/DDBJ databases">
        <title>Draft Genome Sequence of Aeromonas sobria Strain 08005, Isolated from Sick Rana catesbeiana.</title>
        <authorList>
            <person name="Yang Q."/>
        </authorList>
    </citation>
    <scope>NUCLEOTIDE SEQUENCE [LARGE SCALE GENOMIC DNA]</scope>
    <source>
        <strain evidence="9 10">08005</strain>
    </source>
</reference>
<dbReference type="Proteomes" id="UP000179934">
    <property type="component" value="Unassembled WGS sequence"/>
</dbReference>
<feature type="region of interest" description="Disordered" evidence="7">
    <location>
        <begin position="241"/>
        <end position="344"/>
    </location>
</feature>
<dbReference type="GO" id="GO:0160138">
    <property type="term" value="F:23S rRNA pseudouridine(2604) synthase activity"/>
    <property type="evidence" value="ECO:0007669"/>
    <property type="project" value="UniProtKB-EC"/>
</dbReference>
<dbReference type="STRING" id="646.BJD16_02720"/>
<evidence type="ECO:0000313" key="9">
    <source>
        <dbReference type="EMBL" id="OHY93188.1"/>
    </source>
</evidence>
<protein>
    <recommendedName>
        <fullName evidence="6">Pseudouridine synthase</fullName>
        <ecNumber evidence="6">5.4.99.-</ecNumber>
    </recommendedName>
</protein>
<evidence type="ECO:0000256" key="2">
    <source>
        <dbReference type="ARBA" id="ARBA00023235"/>
    </source>
</evidence>
<sequence length="344" mass="37020">MLANESMRLNKYISESGICSRREADRFIEQGQVFINGKRAGIGDQVHAGDLVKVNGQVIEAREADSLVFIVLNKPVGIVSTTEAGEKDNIVDFVNHSTRVFPIGRLDKDSQGLIFLTNHGDLVNKILRAGNDHEKEYLVTVDKPVTDEFVRGMAAGVPILGAVTKKCKVKKEAPFVFRITLVQGLNRQIRRMCEYFGFEVTKLERIRIMNVSLKGVPVGEWRDLTDDELIELFKLIEDSSSEVKPAKGDKPKVAKAPAGQAGKLAPGKKPRRDDDHEIGGRPNVPGPDAFENKSPVGKGGAGKGAANKGGAGKAAAGKGAPNKGGKPAAGKPRTANAGRQKKGR</sequence>
<dbReference type="AlphaFoldDB" id="A0A1S2CYT9"/>
<dbReference type="Gene3D" id="3.30.70.1560">
    <property type="entry name" value="Alpha-L RNA-binding motif"/>
    <property type="match status" value="1"/>
</dbReference>
<dbReference type="Gene3D" id="3.10.290.10">
    <property type="entry name" value="RNA-binding S4 domain"/>
    <property type="match status" value="1"/>
</dbReference>
<dbReference type="CDD" id="cd00165">
    <property type="entry name" value="S4"/>
    <property type="match status" value="1"/>
</dbReference>
<comment type="caution">
    <text evidence="9">The sequence shown here is derived from an EMBL/GenBank/DDBJ whole genome shotgun (WGS) entry which is preliminary data.</text>
</comment>
<dbReference type="SUPFAM" id="SSF55174">
    <property type="entry name" value="Alpha-L RNA-binding motif"/>
    <property type="match status" value="1"/>
</dbReference>
<dbReference type="RefSeq" id="WP_042018882.1">
    <property type="nucleotide sequence ID" value="NZ_CDBW01000006.1"/>
</dbReference>
<dbReference type="FunFam" id="3.30.70.1560:FF:000002">
    <property type="entry name" value="Pseudouridine synthase"/>
    <property type="match status" value="1"/>
</dbReference>
<dbReference type="Pfam" id="PF01479">
    <property type="entry name" value="S4"/>
    <property type="match status" value="1"/>
</dbReference>
<accession>A0A1S2CYT9</accession>
<dbReference type="PANTHER" id="PTHR47683:SF2">
    <property type="entry name" value="RNA-BINDING S4 DOMAIN-CONTAINING PROTEIN"/>
    <property type="match status" value="1"/>
</dbReference>
<feature type="domain" description="RNA-binding S4" evidence="8">
    <location>
        <begin position="7"/>
        <end position="63"/>
    </location>
</feature>
<keyword evidence="2 6" id="KW-0413">Isomerase</keyword>
<dbReference type="OrthoDB" id="9807213at2"/>
<dbReference type="NCBIfam" id="NF007784">
    <property type="entry name" value="PRK10475.1"/>
    <property type="match status" value="1"/>
</dbReference>
<evidence type="ECO:0000256" key="4">
    <source>
        <dbReference type="ARBA" id="ARBA00036535"/>
    </source>
</evidence>
<comment type="catalytic activity">
    <reaction evidence="3">
        <text>uridine(35) in tRNA(Tyr) = pseudouridine(35) in tRNA(Tyr)</text>
        <dbReference type="Rhea" id="RHEA:60556"/>
        <dbReference type="Rhea" id="RHEA-COMP:15607"/>
        <dbReference type="Rhea" id="RHEA-COMP:15608"/>
        <dbReference type="ChEBI" id="CHEBI:65314"/>
        <dbReference type="ChEBI" id="CHEBI:65315"/>
    </reaction>
</comment>
<dbReference type="SMART" id="SM00363">
    <property type="entry name" value="S4"/>
    <property type="match status" value="1"/>
</dbReference>
<dbReference type="PROSITE" id="PS50889">
    <property type="entry name" value="S4"/>
    <property type="match status" value="1"/>
</dbReference>
<feature type="compositionally biased region" description="Gly residues" evidence="7">
    <location>
        <begin position="297"/>
        <end position="312"/>
    </location>
</feature>
<dbReference type="InterPro" id="IPR018496">
    <property type="entry name" value="PsdUridine_synth_RsuA/RluB_CS"/>
</dbReference>
<dbReference type="InterPro" id="IPR006145">
    <property type="entry name" value="PsdUridine_synth_RsuA/RluA"/>
</dbReference>
<evidence type="ECO:0000313" key="10">
    <source>
        <dbReference type="Proteomes" id="UP000179934"/>
    </source>
</evidence>
<name>A0A1S2CYT9_AERSO</name>
<organism evidence="9 10">
    <name type="scientific">Aeromonas sobria</name>
    <dbReference type="NCBI Taxonomy" id="646"/>
    <lineage>
        <taxon>Bacteria</taxon>
        <taxon>Pseudomonadati</taxon>
        <taxon>Pseudomonadota</taxon>
        <taxon>Gammaproteobacteria</taxon>
        <taxon>Aeromonadales</taxon>
        <taxon>Aeromonadaceae</taxon>
        <taxon>Aeromonas</taxon>
    </lineage>
</organism>
<dbReference type="GeneID" id="58921109"/>
<dbReference type="EC" id="5.4.99.-" evidence="6"/>